<comment type="caution">
    <text evidence="3">The sequence shown here is derived from an EMBL/GenBank/DDBJ whole genome shotgun (WGS) entry which is preliminary data.</text>
</comment>
<dbReference type="GO" id="GO:0005509">
    <property type="term" value="F:calcium ion binding"/>
    <property type="evidence" value="ECO:0007669"/>
    <property type="project" value="InterPro"/>
</dbReference>
<dbReference type="Proteomes" id="UP000663870">
    <property type="component" value="Unassembled WGS sequence"/>
</dbReference>
<dbReference type="GO" id="GO:0005975">
    <property type="term" value="P:carbohydrate metabolic process"/>
    <property type="evidence" value="ECO:0007669"/>
    <property type="project" value="InterPro"/>
</dbReference>
<evidence type="ECO:0000313" key="2">
    <source>
        <dbReference type="EMBL" id="CAF1237893.1"/>
    </source>
</evidence>
<evidence type="ECO:0000313" key="3">
    <source>
        <dbReference type="EMBL" id="CAF3746491.1"/>
    </source>
</evidence>
<reference evidence="3" key="1">
    <citation type="submission" date="2021-02" db="EMBL/GenBank/DDBJ databases">
        <authorList>
            <person name="Nowell W R."/>
        </authorList>
    </citation>
    <scope>NUCLEOTIDE SEQUENCE</scope>
</reference>
<dbReference type="Proteomes" id="UP000663874">
    <property type="component" value="Unassembled WGS sequence"/>
</dbReference>
<dbReference type="InterPro" id="IPR012341">
    <property type="entry name" value="6hp_glycosidase-like_sf"/>
</dbReference>
<evidence type="ECO:0000256" key="1">
    <source>
        <dbReference type="ARBA" id="ARBA00007658"/>
    </source>
</evidence>
<evidence type="ECO:0000313" key="4">
    <source>
        <dbReference type="EMBL" id="CAF3985996.1"/>
    </source>
</evidence>
<comment type="similarity">
    <text evidence="1">Belongs to the glycosyl hydrolase 47 family.</text>
</comment>
<evidence type="ECO:0000313" key="6">
    <source>
        <dbReference type="Proteomes" id="UP000663870"/>
    </source>
</evidence>
<proteinExistence type="inferred from homology"/>
<dbReference type="Pfam" id="PF01532">
    <property type="entry name" value="Glyco_hydro_47"/>
    <property type="match status" value="1"/>
</dbReference>
<dbReference type="GO" id="GO:0016020">
    <property type="term" value="C:membrane"/>
    <property type="evidence" value="ECO:0007669"/>
    <property type="project" value="InterPro"/>
</dbReference>
<dbReference type="Gene3D" id="1.50.10.10">
    <property type="match status" value="1"/>
</dbReference>
<protein>
    <submittedName>
        <fullName evidence="3">Uncharacterized protein</fullName>
    </submittedName>
</protein>
<keyword evidence="6" id="KW-1185">Reference proteome</keyword>
<organism evidence="3 5">
    <name type="scientific">Rotaria sordida</name>
    <dbReference type="NCBI Taxonomy" id="392033"/>
    <lineage>
        <taxon>Eukaryota</taxon>
        <taxon>Metazoa</taxon>
        <taxon>Spiralia</taxon>
        <taxon>Gnathifera</taxon>
        <taxon>Rotifera</taxon>
        <taxon>Eurotatoria</taxon>
        <taxon>Bdelloidea</taxon>
        <taxon>Philodinida</taxon>
        <taxon>Philodinidae</taxon>
        <taxon>Rotaria</taxon>
    </lineage>
</organism>
<dbReference type="SUPFAM" id="SSF48225">
    <property type="entry name" value="Seven-hairpin glycosidases"/>
    <property type="match status" value="1"/>
</dbReference>
<dbReference type="Proteomes" id="UP000663823">
    <property type="component" value="Unassembled WGS sequence"/>
</dbReference>
<sequence length="75" mass="9195">MALSWNFQHNLIYLKTYFNMDSNSNESIIIVRSFEKYIRQNESYSSINDIQNKDNVRRRDKMKSYFLVEIFLFII</sequence>
<evidence type="ECO:0000313" key="5">
    <source>
        <dbReference type="Proteomes" id="UP000663823"/>
    </source>
</evidence>
<gene>
    <name evidence="4" type="ORF">FNK824_LOCUS25131</name>
    <name evidence="2" type="ORF">JXQ802_LOCUS26299</name>
    <name evidence="3" type="ORF">OTI717_LOCUS15329</name>
</gene>
<dbReference type="EMBL" id="CAJNOL010000915">
    <property type="protein sequence ID" value="CAF1237893.1"/>
    <property type="molecule type" value="Genomic_DNA"/>
</dbReference>
<dbReference type="EMBL" id="CAJOBE010005808">
    <property type="protein sequence ID" value="CAF3985996.1"/>
    <property type="molecule type" value="Genomic_DNA"/>
</dbReference>
<name>A0A818Y5J7_9BILA</name>
<dbReference type="EMBL" id="CAJOAX010001802">
    <property type="protein sequence ID" value="CAF3746491.1"/>
    <property type="molecule type" value="Genomic_DNA"/>
</dbReference>
<dbReference type="GO" id="GO:0004571">
    <property type="term" value="F:mannosyl-oligosaccharide 1,2-alpha-mannosidase activity"/>
    <property type="evidence" value="ECO:0007669"/>
    <property type="project" value="InterPro"/>
</dbReference>
<dbReference type="InterPro" id="IPR036026">
    <property type="entry name" value="Seven-hairpin_glycosidases"/>
</dbReference>
<dbReference type="InterPro" id="IPR001382">
    <property type="entry name" value="Glyco_hydro_47"/>
</dbReference>
<accession>A0A818Y5J7</accession>
<dbReference type="AlphaFoldDB" id="A0A818Y5J7"/>